<feature type="transmembrane region" description="Helical" evidence="3">
    <location>
        <begin position="389"/>
        <end position="409"/>
    </location>
</feature>
<evidence type="ECO:0000256" key="1">
    <source>
        <dbReference type="ARBA" id="ARBA00023002"/>
    </source>
</evidence>
<keyword evidence="3" id="KW-0812">Transmembrane</keyword>
<keyword evidence="3" id="KW-0472">Membrane</keyword>
<comment type="caution">
    <text evidence="5">The sequence shown here is derived from an EMBL/GenBank/DDBJ whole genome shotgun (WGS) entry which is preliminary data.</text>
</comment>
<dbReference type="PANTHER" id="PTHR47534">
    <property type="entry name" value="YALI0E05731P"/>
    <property type="match status" value="1"/>
</dbReference>
<feature type="transmembrane region" description="Helical" evidence="3">
    <location>
        <begin position="355"/>
        <end position="377"/>
    </location>
</feature>
<keyword evidence="6" id="KW-1185">Reference proteome</keyword>
<feature type="region of interest" description="Disordered" evidence="2">
    <location>
        <begin position="1139"/>
        <end position="1178"/>
    </location>
</feature>
<dbReference type="InterPro" id="IPR036291">
    <property type="entry name" value="NAD(P)-bd_dom_sf"/>
</dbReference>
<evidence type="ECO:0000313" key="5">
    <source>
        <dbReference type="EMBL" id="TDZ38620.1"/>
    </source>
</evidence>
<organism evidence="5 6">
    <name type="scientific">Colletotrichum spinosum</name>
    <dbReference type="NCBI Taxonomy" id="1347390"/>
    <lineage>
        <taxon>Eukaryota</taxon>
        <taxon>Fungi</taxon>
        <taxon>Dikarya</taxon>
        <taxon>Ascomycota</taxon>
        <taxon>Pezizomycotina</taxon>
        <taxon>Sordariomycetes</taxon>
        <taxon>Hypocreomycetidae</taxon>
        <taxon>Glomerellales</taxon>
        <taxon>Glomerellaceae</taxon>
        <taxon>Colletotrichum</taxon>
        <taxon>Colletotrichum orbiculare species complex</taxon>
    </lineage>
</organism>
<accession>A0A4R8QKH3</accession>
<name>A0A4R8QKH3_9PEZI</name>
<dbReference type="PANTHER" id="PTHR47534:SF3">
    <property type="entry name" value="ALCOHOL DEHYDROGENASE-LIKE C-TERMINAL DOMAIN-CONTAINING PROTEIN"/>
    <property type="match status" value="1"/>
</dbReference>
<evidence type="ECO:0000313" key="6">
    <source>
        <dbReference type="Proteomes" id="UP000295083"/>
    </source>
</evidence>
<sequence length="1357" mass="149039">MVAISQVRESLAQLTEETIPRTSLFVGGTSGVGKLTLIELVSLNLPVKVYIVGRKATEPAMRPLLEDLRRKNSKAELIWVEGEISLLSETQRVCEIIKQKEEKLDFMCLTAGYAPFGGRNNTSEGLDVTHALEYYGRMLFTLLLLPLLRASPSPRVLTVLAGSMLSKRLNADDLNLEKPGNFGGIQTQGHMAIMNTLFLDRLAADADNENVTFVHNWPGVVDTGNMARYHRPSALSPFPLTALLKPLTWLIKFSDREAGERHVYNATSGTFGGRGPKGGQGVKKGTAGVEGKGLFLLNHKCEASYNEKILGELRAEAQEKILLTLCDVQLLTGTGILLSGFVGLRDYVSTYHWELITYLAWFSNVTHAACISCLRGYFYSYQTERNWRIGFMTVLLVGLVTAIVPTAYFDGAAQPWSNPRCFFDPELAEETWRAEDNILVATNGTREDRGDDFRWARSTAAYESHVISIFIVVYSFATRVIKTFRISSDFAKLTLRERLGQANPSPEMEHLPIPGDPISGHPAIRCATRQFGDPAPFLEYPARHGGLLTGRFPHVPTQEDALRDIFAAAVTDREVIDFFQGWLFFSLLREFLGPVYSHGNYMSAAYDDDDDGKLTFVGLSTRTLHDDLAGLRRDGMLSSIRRGDERHRHLEECLETALGALESAEANYPGFFEAYADEVVCLASVAETLDAALQTALAHGPVGEMVPWEQYHPESNKHNWLSRVQSLLDLEEGDTKAAMVSAGWCPGDIGRVCETFGAVGMRYYLGKFKADPAASNAHRDCPLYGCSLRTPAEPQHGSPGCTCPGMMSFEEESLVDIYERGCIPCFTIGRLADGGLGIALVACRIDDEGQRDAAHHYVALSHVWSEGMGNPQSNALPFCQLSMAQQAASMAYQIVGQKGREDEGDEGDEETADQVHIKTKVRPVAINVWIDTMCCPATPGYGKNLCLARMREIYANAFAVVVKSQVIMSTSMGPTIRDRSRGVTDMAARIALSPWMRRMWTLQEGVLAGTSRPGPGIGERLCFAFADGLLSLEAVIFSCVPRVRTAGFRWAPRTLVQYAKHGDLRVSHSSLFPARIARGEGLCVRFPGARLACLGGLETVGRMLAARSAGVDAGDDEDRPPRILSVKMLGRWYGIRVHGNGDGPGDDDAGGDGDEEMQQRSGPGPRPSKGGIDDDHGDLAQVLRNGRLALIFSPGDMITGRGLLASFTPGVSVPHADPDMAPSHEDRPLRVRSRFPVLIMPLADSACVMAESAQTCIDELHRATVAEARHRGEDVAVSSVWDGGEVMEHMLDETAERLIQSTSGLKEALCFEVLRKKASVTQQEARELFKAHVRRLAYFGGGYVGDVYKEDQEWYVD</sequence>
<feature type="domain" description="Heterokaryon incompatibility" evidence="4">
    <location>
        <begin position="857"/>
        <end position="1004"/>
    </location>
</feature>
<evidence type="ECO:0000256" key="3">
    <source>
        <dbReference type="SAM" id="Phobius"/>
    </source>
</evidence>
<dbReference type="InterPro" id="IPR010730">
    <property type="entry name" value="HET"/>
</dbReference>
<dbReference type="InterPro" id="IPR052228">
    <property type="entry name" value="Sec_Metab_Biosynth_Oxidored"/>
</dbReference>
<gene>
    <name evidence="5" type="primary">andH-0</name>
    <name evidence="5" type="ORF">C8035_v005771</name>
</gene>
<dbReference type="Proteomes" id="UP000295083">
    <property type="component" value="Unassembled WGS sequence"/>
</dbReference>
<dbReference type="Gene3D" id="3.40.50.720">
    <property type="entry name" value="NAD(P)-binding Rossmann-like Domain"/>
    <property type="match status" value="1"/>
</dbReference>
<dbReference type="EMBL" id="QAPG01000015">
    <property type="protein sequence ID" value="TDZ38620.1"/>
    <property type="molecule type" value="Genomic_DNA"/>
</dbReference>
<protein>
    <submittedName>
        <fullName evidence="5">Oxidoreductase andH</fullName>
    </submittedName>
</protein>
<keyword evidence="1" id="KW-0560">Oxidoreductase</keyword>
<proteinExistence type="predicted"/>
<reference evidence="5 6" key="1">
    <citation type="submission" date="2018-11" db="EMBL/GenBank/DDBJ databases">
        <title>Genome sequence and assembly of Colletotrichum spinosum.</title>
        <authorList>
            <person name="Gan P."/>
            <person name="Shirasu K."/>
        </authorList>
    </citation>
    <scope>NUCLEOTIDE SEQUENCE [LARGE SCALE GENOMIC DNA]</scope>
    <source>
        <strain evidence="5 6">CBS 515.97</strain>
    </source>
</reference>
<feature type="compositionally biased region" description="Acidic residues" evidence="2">
    <location>
        <begin position="1144"/>
        <end position="1156"/>
    </location>
</feature>
<dbReference type="Pfam" id="PF06985">
    <property type="entry name" value="HET"/>
    <property type="match status" value="1"/>
</dbReference>
<dbReference type="SUPFAM" id="SSF51735">
    <property type="entry name" value="NAD(P)-binding Rossmann-fold domains"/>
    <property type="match status" value="1"/>
</dbReference>
<feature type="transmembrane region" description="Helical" evidence="3">
    <location>
        <begin position="321"/>
        <end position="343"/>
    </location>
</feature>
<evidence type="ECO:0000259" key="4">
    <source>
        <dbReference type="Pfam" id="PF06985"/>
    </source>
</evidence>
<dbReference type="GO" id="GO:0016491">
    <property type="term" value="F:oxidoreductase activity"/>
    <property type="evidence" value="ECO:0007669"/>
    <property type="project" value="UniProtKB-KW"/>
</dbReference>
<feature type="compositionally biased region" description="Low complexity" evidence="2">
    <location>
        <begin position="1160"/>
        <end position="1170"/>
    </location>
</feature>
<keyword evidence="3" id="KW-1133">Transmembrane helix</keyword>
<evidence type="ECO:0000256" key="2">
    <source>
        <dbReference type="SAM" id="MobiDB-lite"/>
    </source>
</evidence>